<keyword evidence="8" id="KW-1185">Reference proteome</keyword>
<name>A0A1H6MK63_9RHOB</name>
<evidence type="ECO:0000313" key="7">
    <source>
        <dbReference type="EMBL" id="SEH99798.1"/>
    </source>
</evidence>
<evidence type="ECO:0000256" key="1">
    <source>
        <dbReference type="ARBA" id="ARBA00004651"/>
    </source>
</evidence>
<sequence length="327" mass="33865">MMRLASYGQVALVVAVLAYLGAVYVMPSQVWMGFTINALAMTIVALSWNVTGGFGGMSSFGHAAMYGTGAYASAVLQVQFGVNAWLAFGAGIMAGALMGGFIGALSFRYGLKGSYFALVTLAFAEVLRICAASFNITGGGRGLQLAIEPGVAALQFNKDRVLTYTLLLAIVALVMALTAWLKYSRFGAYLVAVRENEDAARALGIDTYRVKVTAMAISGAFGGLAGAIYLQLWLFIDSAVVYGVAISVVALIGPIIGGAGTVWGPLVGTLGLHLLGEGAKTALHNAPGLNFVLYAVVLIVALRFLPQGIMGLAARIGAFGRKGGDDA</sequence>
<evidence type="ECO:0000256" key="3">
    <source>
        <dbReference type="ARBA" id="ARBA00022692"/>
    </source>
</evidence>
<feature type="transmembrane region" description="Helical" evidence="6">
    <location>
        <begin position="161"/>
        <end position="181"/>
    </location>
</feature>
<feature type="transmembrane region" description="Helical" evidence="6">
    <location>
        <begin position="239"/>
        <end position="266"/>
    </location>
</feature>
<dbReference type="PANTHER" id="PTHR30482">
    <property type="entry name" value="HIGH-AFFINITY BRANCHED-CHAIN AMINO ACID TRANSPORT SYSTEM PERMEASE"/>
    <property type="match status" value="1"/>
</dbReference>
<evidence type="ECO:0000313" key="8">
    <source>
        <dbReference type="Proteomes" id="UP000199125"/>
    </source>
</evidence>
<comment type="subcellular location">
    <subcellularLocation>
        <location evidence="1">Cell membrane</location>
        <topology evidence="1">Multi-pass membrane protein</topology>
    </subcellularLocation>
</comment>
<feature type="transmembrane region" description="Helical" evidence="6">
    <location>
        <begin position="7"/>
        <end position="25"/>
    </location>
</feature>
<protein>
    <submittedName>
        <fullName evidence="7">Branched-chain amino acid transport system permease protein</fullName>
    </submittedName>
</protein>
<dbReference type="PANTHER" id="PTHR30482:SF10">
    <property type="entry name" value="HIGH-AFFINITY BRANCHED-CHAIN AMINO ACID TRANSPORT PROTEIN BRAE"/>
    <property type="match status" value="1"/>
</dbReference>
<keyword evidence="4 6" id="KW-1133">Transmembrane helix</keyword>
<dbReference type="EMBL" id="FNXG01000003">
    <property type="protein sequence ID" value="SEH99798.1"/>
    <property type="molecule type" value="Genomic_DNA"/>
</dbReference>
<dbReference type="AlphaFoldDB" id="A0A1H6MK63"/>
<reference evidence="8" key="1">
    <citation type="submission" date="2016-10" db="EMBL/GenBank/DDBJ databases">
        <authorList>
            <person name="Varghese N."/>
            <person name="Submissions S."/>
        </authorList>
    </citation>
    <scope>NUCLEOTIDE SEQUENCE [LARGE SCALE GENOMIC DNA]</scope>
    <source>
        <strain evidence="8">DSM 11593</strain>
    </source>
</reference>
<accession>A0A1H6MK63</accession>
<evidence type="ECO:0000256" key="4">
    <source>
        <dbReference type="ARBA" id="ARBA00022989"/>
    </source>
</evidence>
<proteinExistence type="predicted"/>
<dbReference type="InterPro" id="IPR001851">
    <property type="entry name" value="ABC_transp_permease"/>
</dbReference>
<organism evidence="7 8">
    <name type="scientific">Paracoccus alkenifer</name>
    <dbReference type="NCBI Taxonomy" id="65735"/>
    <lineage>
        <taxon>Bacteria</taxon>
        <taxon>Pseudomonadati</taxon>
        <taxon>Pseudomonadota</taxon>
        <taxon>Alphaproteobacteria</taxon>
        <taxon>Rhodobacterales</taxon>
        <taxon>Paracoccaceae</taxon>
        <taxon>Paracoccus</taxon>
    </lineage>
</organism>
<gene>
    <name evidence="7" type="ORF">SAMN04488075_2188</name>
</gene>
<dbReference type="RefSeq" id="WP_090848091.1">
    <property type="nucleotide sequence ID" value="NZ_FNXG01000003.1"/>
</dbReference>
<feature type="transmembrane region" description="Helical" evidence="6">
    <location>
        <begin position="63"/>
        <end position="80"/>
    </location>
</feature>
<feature type="transmembrane region" description="Helical" evidence="6">
    <location>
        <begin position="86"/>
        <end position="107"/>
    </location>
</feature>
<keyword evidence="2" id="KW-1003">Cell membrane</keyword>
<feature type="transmembrane region" description="Helical" evidence="6">
    <location>
        <begin position="31"/>
        <end position="51"/>
    </location>
</feature>
<evidence type="ECO:0000256" key="6">
    <source>
        <dbReference type="SAM" id="Phobius"/>
    </source>
</evidence>
<evidence type="ECO:0000256" key="5">
    <source>
        <dbReference type="ARBA" id="ARBA00023136"/>
    </source>
</evidence>
<dbReference type="InterPro" id="IPR043428">
    <property type="entry name" value="LivM-like"/>
</dbReference>
<feature type="transmembrane region" description="Helical" evidence="6">
    <location>
        <begin position="286"/>
        <end position="305"/>
    </location>
</feature>
<evidence type="ECO:0000256" key="2">
    <source>
        <dbReference type="ARBA" id="ARBA00022475"/>
    </source>
</evidence>
<dbReference type="STRING" id="65735.SAMN04488075_2188"/>
<dbReference type="GO" id="GO:0005886">
    <property type="term" value="C:plasma membrane"/>
    <property type="evidence" value="ECO:0007669"/>
    <property type="project" value="UniProtKB-SubCell"/>
</dbReference>
<dbReference type="Proteomes" id="UP000199125">
    <property type="component" value="Unassembled WGS sequence"/>
</dbReference>
<dbReference type="CDD" id="cd06581">
    <property type="entry name" value="TM_PBP1_LivM_like"/>
    <property type="match status" value="1"/>
</dbReference>
<dbReference type="Pfam" id="PF02653">
    <property type="entry name" value="BPD_transp_2"/>
    <property type="match status" value="1"/>
</dbReference>
<dbReference type="GO" id="GO:0015658">
    <property type="term" value="F:branched-chain amino acid transmembrane transporter activity"/>
    <property type="evidence" value="ECO:0007669"/>
    <property type="project" value="InterPro"/>
</dbReference>
<keyword evidence="5 6" id="KW-0472">Membrane</keyword>
<keyword evidence="3 6" id="KW-0812">Transmembrane</keyword>
<dbReference type="OrthoDB" id="9810505at2"/>
<feature type="transmembrane region" description="Helical" evidence="6">
    <location>
        <begin position="212"/>
        <end position="232"/>
    </location>
</feature>